<evidence type="ECO:0000256" key="2">
    <source>
        <dbReference type="ARBA" id="ARBA00006386"/>
    </source>
</evidence>
<proteinExistence type="inferred from homology"/>
<feature type="transmembrane region" description="Helical" evidence="7">
    <location>
        <begin position="313"/>
        <end position="335"/>
    </location>
</feature>
<evidence type="ECO:0000313" key="8">
    <source>
        <dbReference type="EMBL" id="BDU76441.1"/>
    </source>
</evidence>
<keyword evidence="6 7" id="KW-0472">Membrane</keyword>
<dbReference type="GO" id="GO:0005886">
    <property type="term" value="C:plasma membrane"/>
    <property type="evidence" value="ECO:0007669"/>
    <property type="project" value="UniProtKB-SubCell"/>
</dbReference>
<dbReference type="EMBL" id="AP027081">
    <property type="protein sequence ID" value="BDU76441.1"/>
    <property type="molecule type" value="Genomic_DNA"/>
</dbReference>
<dbReference type="PANTHER" id="PTHR42775:SF1">
    <property type="entry name" value="PERMEASE RV2963-RELATED"/>
    <property type="match status" value="1"/>
</dbReference>
<feature type="transmembrane region" description="Helical" evidence="7">
    <location>
        <begin position="188"/>
        <end position="207"/>
    </location>
</feature>
<name>A0AA48H2T9_9BACT</name>
<feature type="transmembrane region" description="Helical" evidence="7">
    <location>
        <begin position="284"/>
        <end position="307"/>
    </location>
</feature>
<evidence type="ECO:0000256" key="5">
    <source>
        <dbReference type="ARBA" id="ARBA00022989"/>
    </source>
</evidence>
<dbReference type="RefSeq" id="WP_316411415.1">
    <property type="nucleotide sequence ID" value="NZ_AP027081.1"/>
</dbReference>
<comment type="subcellular location">
    <subcellularLocation>
        <location evidence="1">Cell membrane</location>
        <topology evidence="1">Multi-pass membrane protein</topology>
    </subcellularLocation>
</comment>
<keyword evidence="5 7" id="KW-1133">Transmembrane helix</keyword>
<dbReference type="Pfam" id="PF03773">
    <property type="entry name" value="ArsP_1"/>
    <property type="match status" value="1"/>
</dbReference>
<evidence type="ECO:0000256" key="1">
    <source>
        <dbReference type="ARBA" id="ARBA00004651"/>
    </source>
</evidence>
<dbReference type="Proteomes" id="UP001228113">
    <property type="component" value="Chromosome"/>
</dbReference>
<sequence>MRIVRRESRAVLTEACCGGAGGCGCSVPPAGAGRGLADWVRWAPPVLAAGVALYLGLEPLARFLTARVLGLDPASRLGGAVAFFLYDAPKVLLLLGAVTFAVAFLQSFLDPARTRALLARRRGAAGNLLASLFGILTPFCSCSAVPLFIGLVRVGVPLGVTFSYLVAAPMINEVALVLLLAMFGWKLALLYAGTGVALAAASGWILGRFDLASAVEPWVAEGRADSGTAPAGPLGLAVRLDRALAGARETVGKVWPYALAGIGVGAFLHGYIPEGLLAGFMGRGSWWTVPLAVLIGVPLYASTAVVLPIVQTLLAKGAALGTVLAFMMAVTALSLPEVILLRRVLRPRLIALFLGVVTVGIIGVGWLFNARL</sequence>
<evidence type="ECO:0000256" key="4">
    <source>
        <dbReference type="ARBA" id="ARBA00022692"/>
    </source>
</evidence>
<accession>A0AA48H2T9</accession>
<evidence type="ECO:0000313" key="9">
    <source>
        <dbReference type="Proteomes" id="UP001228113"/>
    </source>
</evidence>
<dbReference type="InterPro" id="IPR053166">
    <property type="entry name" value="UPF0718_permease"/>
</dbReference>
<protein>
    <submittedName>
        <fullName evidence="8">Permease</fullName>
    </submittedName>
</protein>
<dbReference type="InterPro" id="IPR005524">
    <property type="entry name" value="DUF318"/>
</dbReference>
<dbReference type="KEGG" id="msea:METESE_13990"/>
<organism evidence="8 9">
    <name type="scientific">Mesoterricola sediminis</name>
    <dbReference type="NCBI Taxonomy" id="2927980"/>
    <lineage>
        <taxon>Bacteria</taxon>
        <taxon>Pseudomonadati</taxon>
        <taxon>Acidobacteriota</taxon>
        <taxon>Holophagae</taxon>
        <taxon>Holophagales</taxon>
        <taxon>Holophagaceae</taxon>
        <taxon>Mesoterricola</taxon>
    </lineage>
</organism>
<comment type="similarity">
    <text evidence="2">Belongs to the UPF0718 family.</text>
</comment>
<feature type="transmembrane region" description="Helical" evidence="7">
    <location>
        <begin position="347"/>
        <end position="368"/>
    </location>
</feature>
<feature type="transmembrane region" description="Helical" evidence="7">
    <location>
        <begin position="39"/>
        <end position="57"/>
    </location>
</feature>
<keyword evidence="9" id="KW-1185">Reference proteome</keyword>
<feature type="transmembrane region" description="Helical" evidence="7">
    <location>
        <begin position="254"/>
        <end position="272"/>
    </location>
</feature>
<feature type="transmembrane region" description="Helical" evidence="7">
    <location>
        <begin position="161"/>
        <end position="181"/>
    </location>
</feature>
<evidence type="ECO:0000256" key="6">
    <source>
        <dbReference type="ARBA" id="ARBA00023136"/>
    </source>
</evidence>
<feature type="transmembrane region" description="Helical" evidence="7">
    <location>
        <begin position="77"/>
        <end position="105"/>
    </location>
</feature>
<reference evidence="8" key="1">
    <citation type="journal article" date="2023" name="Int. J. Syst. Evol. Microbiol.">
        <title>Mesoterricola silvestris gen. nov., sp. nov., Mesoterricola sediminis sp. nov., Geothrix oryzae sp. nov., Geothrix edaphica sp. nov., Geothrix rubra sp. nov., and Geothrix limicola sp. nov., six novel members of Acidobacteriota isolated from soils.</title>
        <authorList>
            <person name="Itoh H."/>
            <person name="Sugisawa Y."/>
            <person name="Mise K."/>
            <person name="Xu Z."/>
            <person name="Kuniyasu M."/>
            <person name="Ushijima N."/>
            <person name="Kawano K."/>
            <person name="Kobayashi E."/>
            <person name="Shiratori Y."/>
            <person name="Masuda Y."/>
            <person name="Senoo K."/>
        </authorList>
    </citation>
    <scope>NUCLEOTIDE SEQUENCE</scope>
    <source>
        <strain evidence="8">W786</strain>
    </source>
</reference>
<dbReference type="PANTHER" id="PTHR42775">
    <property type="entry name" value="PERMEASE RV2963-RELATED"/>
    <property type="match status" value="1"/>
</dbReference>
<feature type="transmembrane region" description="Helical" evidence="7">
    <location>
        <begin position="126"/>
        <end position="149"/>
    </location>
</feature>
<gene>
    <name evidence="8" type="ORF">METESE_13990</name>
</gene>
<dbReference type="PROSITE" id="PS51257">
    <property type="entry name" value="PROKAR_LIPOPROTEIN"/>
    <property type="match status" value="1"/>
</dbReference>
<keyword evidence="4 7" id="KW-0812">Transmembrane</keyword>
<evidence type="ECO:0000256" key="7">
    <source>
        <dbReference type="SAM" id="Phobius"/>
    </source>
</evidence>
<keyword evidence="3" id="KW-1003">Cell membrane</keyword>
<evidence type="ECO:0000256" key="3">
    <source>
        <dbReference type="ARBA" id="ARBA00022475"/>
    </source>
</evidence>
<dbReference type="AlphaFoldDB" id="A0AA48H2T9"/>